<dbReference type="InterPro" id="IPR055778">
    <property type="entry name" value="DUF7354"/>
</dbReference>
<feature type="domain" description="Magnetotaxis protein MtxA C-terminal" evidence="1">
    <location>
        <begin position="223"/>
        <end position="298"/>
    </location>
</feature>
<comment type="caution">
    <text evidence="4">The sequence shown here is derived from an EMBL/GenBank/DDBJ whole genome shotgun (WGS) entry which is preliminary data.</text>
</comment>
<dbReference type="Proteomes" id="UP000189670">
    <property type="component" value="Unassembled WGS sequence"/>
</dbReference>
<evidence type="ECO:0000259" key="1">
    <source>
        <dbReference type="Pfam" id="PF22121"/>
    </source>
</evidence>
<evidence type="ECO:0000259" key="3">
    <source>
        <dbReference type="Pfam" id="PF24045"/>
    </source>
</evidence>
<dbReference type="Pfam" id="PF22433">
    <property type="entry name" value="MtxA_IG-like"/>
    <property type="match status" value="1"/>
</dbReference>
<dbReference type="AlphaFoldDB" id="A0A1V1PHW5"/>
<feature type="domain" description="DUF7354" evidence="3">
    <location>
        <begin position="19"/>
        <end position="105"/>
    </location>
</feature>
<organism evidence="4 5">
    <name type="scientific">Candidatus Magnetoglobus multicellularis str. Araruama</name>
    <dbReference type="NCBI Taxonomy" id="890399"/>
    <lineage>
        <taxon>Bacteria</taxon>
        <taxon>Pseudomonadati</taxon>
        <taxon>Thermodesulfobacteriota</taxon>
        <taxon>Desulfobacteria</taxon>
        <taxon>Desulfobacterales</taxon>
        <taxon>Desulfobacteraceae</taxon>
        <taxon>Candidatus Magnetoglobus</taxon>
    </lineage>
</organism>
<evidence type="ECO:0000313" key="4">
    <source>
        <dbReference type="EMBL" id="ETR74364.1"/>
    </source>
</evidence>
<name>A0A1V1PHW5_9BACT</name>
<proteinExistence type="predicted"/>
<dbReference type="InterPro" id="IPR054359">
    <property type="entry name" value="MtxA_M_Ig-like"/>
</dbReference>
<protein>
    <submittedName>
        <fullName evidence="4">Magnetotaxis protein MtxA</fullName>
    </submittedName>
</protein>
<dbReference type="InterPro" id="IPR054358">
    <property type="entry name" value="MtxA_C"/>
</dbReference>
<sequence>MIIGACLGIFGTVYATPPKVPLALLINIEGKVTLSKHDHKFFPIETKERFIMDGYHIQTGANGTGVIIFLQQDQMCKIEPDSHIEIINGYIKKVTGKFQDLPSSEKVLEDIDREYLDSMKYTLARKSSKKKKIKVVLPRSVSVCKDYSLLIWDNCGPEYSYRLTVGSNTYDVPASKDNVVQFTLPELKPGEYKYGVEVLKDGEVVYKPKRTKKLEVLAEDALADLKKATALIDKIAKGNLLLLGIRLEQHDINGAAFDAYNQYFQAHPDENEMRPFFVRACHSLKLKEMKLEQISLFNPEGSGSRGMSR</sequence>
<dbReference type="Pfam" id="PF24045">
    <property type="entry name" value="DUF7354"/>
    <property type="match status" value="1"/>
</dbReference>
<gene>
    <name evidence="4" type="ORF">OMM_06361</name>
</gene>
<feature type="domain" description="Magnetotaxis protein MtxA middle immunoglobulin-like" evidence="2">
    <location>
        <begin position="137"/>
        <end position="217"/>
    </location>
</feature>
<reference evidence="5" key="1">
    <citation type="submission" date="2012-11" db="EMBL/GenBank/DDBJ databases">
        <authorList>
            <person name="Lucero-Rivera Y.E."/>
            <person name="Tovar-Ramirez D."/>
        </authorList>
    </citation>
    <scope>NUCLEOTIDE SEQUENCE [LARGE SCALE GENOMIC DNA]</scope>
    <source>
        <strain evidence="5">Araruama</strain>
    </source>
</reference>
<dbReference type="EMBL" id="ATBP01000009">
    <property type="protein sequence ID" value="ETR74364.1"/>
    <property type="molecule type" value="Genomic_DNA"/>
</dbReference>
<evidence type="ECO:0000313" key="5">
    <source>
        <dbReference type="Proteomes" id="UP000189670"/>
    </source>
</evidence>
<dbReference type="Pfam" id="PF22121">
    <property type="entry name" value="MtxA_C"/>
    <property type="match status" value="1"/>
</dbReference>
<accession>A0A1V1PHW5</accession>
<evidence type="ECO:0000259" key="2">
    <source>
        <dbReference type="Pfam" id="PF22433"/>
    </source>
</evidence>